<evidence type="ECO:0000313" key="1">
    <source>
        <dbReference type="EMBL" id="GIH88949.1"/>
    </source>
</evidence>
<protein>
    <submittedName>
        <fullName evidence="1">Uncharacterized protein</fullName>
    </submittedName>
</protein>
<comment type="caution">
    <text evidence="1">The sequence shown here is derived from an EMBL/GenBank/DDBJ whole genome shotgun (WGS) entry which is preliminary data.</text>
</comment>
<proteinExistence type="predicted"/>
<keyword evidence="2" id="KW-1185">Reference proteome</keyword>
<evidence type="ECO:0000313" key="2">
    <source>
        <dbReference type="Proteomes" id="UP000655044"/>
    </source>
</evidence>
<dbReference type="EMBL" id="BOOI01000095">
    <property type="protein sequence ID" value="GIH88949.1"/>
    <property type="molecule type" value="Genomic_DNA"/>
</dbReference>
<organism evidence="1 2">
    <name type="scientific">Planobispora rosea</name>
    <dbReference type="NCBI Taxonomy" id="35762"/>
    <lineage>
        <taxon>Bacteria</taxon>
        <taxon>Bacillati</taxon>
        <taxon>Actinomycetota</taxon>
        <taxon>Actinomycetes</taxon>
        <taxon>Streptosporangiales</taxon>
        <taxon>Streptosporangiaceae</taxon>
        <taxon>Planobispora</taxon>
    </lineage>
</organism>
<accession>A0A8J3S8V7</accession>
<gene>
    <name evidence="1" type="ORF">Pro02_73570</name>
</gene>
<dbReference type="Proteomes" id="UP000655044">
    <property type="component" value="Unassembled WGS sequence"/>
</dbReference>
<dbReference type="RefSeq" id="WP_176728495.1">
    <property type="nucleotide sequence ID" value="NZ_BMQP01000064.1"/>
</dbReference>
<name>A0A8J3S8V7_PLARO</name>
<reference evidence="1" key="1">
    <citation type="submission" date="2021-01" db="EMBL/GenBank/DDBJ databases">
        <title>Whole genome shotgun sequence of Planobispora rosea NBRC 15558.</title>
        <authorList>
            <person name="Komaki H."/>
            <person name="Tamura T."/>
        </authorList>
    </citation>
    <scope>NUCLEOTIDE SEQUENCE</scope>
    <source>
        <strain evidence="1">NBRC 15558</strain>
    </source>
</reference>
<sequence>MRMIVAVRLRIGADEVAGHAEPHELLKGVLRDVLVPLRLQMGGHVYGARKTDIQ</sequence>
<dbReference type="AlphaFoldDB" id="A0A8J3S8V7"/>